<sequence>MRAAAFLYPWDVIGDPAAPERLARLGVARVTLASAYHSTRALTPRHPSHRIVTARHAAALYPPDPARWEDHALRPYEQDWVRTSDPGGPYAAAARELAGAGIEVRSWVVLAHNSRLGEEFPYITVRNAYGDRYPWAPCIARRDVREYLVSLAAEAAVRPGTGTRGTELESCGWYGLAHLHAHDKIGGVALGGAAQYLMSLCFCDTCEEGYASLGADPEHLRTAVTGALEPVWRGEDTTAGVSGVREAERAAVDALLGPDRAALFATWRERAARWLQREAVAAVRAEATHARHDAEFEVLLHADPAAHRTGANAGTDPDDVLAHADGVVVPCAAGPEGAAERADALGPFATRRHPTGRTGATLAANFSVVTGMGGSPRTLAEDAAHARELGATELRLYHAGLASDQDLDTVAKALMAVTS</sequence>
<dbReference type="EMBL" id="BAAAPE010000010">
    <property type="protein sequence ID" value="GAA2081631.1"/>
    <property type="molecule type" value="Genomic_DNA"/>
</dbReference>
<reference evidence="2" key="1">
    <citation type="journal article" date="2019" name="Int. J. Syst. Evol. Microbiol.">
        <title>The Global Catalogue of Microorganisms (GCM) 10K type strain sequencing project: providing services to taxonomists for standard genome sequencing and annotation.</title>
        <authorList>
            <consortium name="The Broad Institute Genomics Platform"/>
            <consortium name="The Broad Institute Genome Sequencing Center for Infectious Disease"/>
            <person name="Wu L."/>
            <person name="Ma J."/>
        </authorList>
    </citation>
    <scope>NUCLEOTIDE SEQUENCE [LARGE SCALE GENOMIC DNA]</scope>
    <source>
        <strain evidence="2">JCM 15478</strain>
    </source>
</reference>
<comment type="caution">
    <text evidence="1">The sequence shown here is derived from an EMBL/GenBank/DDBJ whole genome shotgun (WGS) entry which is preliminary data.</text>
</comment>
<organism evidence="1 2">
    <name type="scientific">Streptomyces albiaxialis</name>
    <dbReference type="NCBI Taxonomy" id="329523"/>
    <lineage>
        <taxon>Bacteria</taxon>
        <taxon>Bacillati</taxon>
        <taxon>Actinomycetota</taxon>
        <taxon>Actinomycetes</taxon>
        <taxon>Kitasatosporales</taxon>
        <taxon>Streptomycetaceae</taxon>
        <taxon>Streptomyces</taxon>
    </lineage>
</organism>
<dbReference type="Proteomes" id="UP001500016">
    <property type="component" value="Unassembled WGS sequence"/>
</dbReference>
<evidence type="ECO:0000313" key="2">
    <source>
        <dbReference type="Proteomes" id="UP001500016"/>
    </source>
</evidence>
<proteinExistence type="predicted"/>
<evidence type="ECO:0008006" key="3">
    <source>
        <dbReference type="Google" id="ProtNLM"/>
    </source>
</evidence>
<name>A0ABP5HM96_9ACTN</name>
<accession>A0ABP5HM96</accession>
<evidence type="ECO:0000313" key="1">
    <source>
        <dbReference type="EMBL" id="GAA2081631.1"/>
    </source>
</evidence>
<keyword evidence="2" id="KW-1185">Reference proteome</keyword>
<gene>
    <name evidence="1" type="ORF">GCM10009801_40750</name>
</gene>
<protein>
    <recommendedName>
        <fullName evidence="3">Alanine-rich protein</fullName>
    </recommendedName>
</protein>
<dbReference type="RefSeq" id="WP_344530166.1">
    <property type="nucleotide sequence ID" value="NZ_BAAAPE010000010.1"/>
</dbReference>